<evidence type="ECO:0000259" key="1">
    <source>
        <dbReference type="SMART" id="SM01321"/>
    </source>
</evidence>
<dbReference type="PANTHER" id="PTHR33360:SF2">
    <property type="entry name" value="TRANSPOSASE FOR INSERTION SEQUENCE ELEMENT IS200"/>
    <property type="match status" value="1"/>
</dbReference>
<protein>
    <recommendedName>
        <fullName evidence="1">Transposase IS200-like domain-containing protein</fullName>
    </recommendedName>
</protein>
<dbReference type="PANTHER" id="PTHR33360">
    <property type="entry name" value="TRANSPOSASE FOR INSERTION SEQUENCE ELEMENT IS200"/>
    <property type="match status" value="1"/>
</dbReference>
<dbReference type="NCBIfam" id="NF033573">
    <property type="entry name" value="transpos_IS200"/>
    <property type="match status" value="1"/>
</dbReference>
<dbReference type="KEGG" id="caqa:MICH65_0600"/>
<dbReference type="Pfam" id="PF01797">
    <property type="entry name" value="Y1_Tnp"/>
    <property type="match status" value="1"/>
</dbReference>
<organism evidence="2 3">
    <name type="scientific">Candidatus Chazhemtobacterium aquaticus</name>
    <dbReference type="NCBI Taxonomy" id="2715735"/>
    <lineage>
        <taxon>Bacteria</taxon>
        <taxon>Candidatus Chazhemtobacteraceae</taxon>
        <taxon>Candidatus Chazhemtobacterium</taxon>
    </lineage>
</organism>
<dbReference type="GO" id="GO:0003677">
    <property type="term" value="F:DNA binding"/>
    <property type="evidence" value="ECO:0007669"/>
    <property type="project" value="InterPro"/>
</dbReference>
<feature type="domain" description="Transposase IS200-like" evidence="1">
    <location>
        <begin position="10"/>
        <end position="132"/>
    </location>
</feature>
<accession>A0A857NDT0</accession>
<sequence length="153" mass="18336">MRKRSLNHCAYQHQYHLVWGTKYRRKYIKSYVKEELLLELHQLIKKYPTLYLYAVNTGSDHIHLQIEISPDISVARVVQRIKTYTSFRLKKKFKFIRKIYLDSGIWSVGYFSSTVGLNETYLPVKLGYIFSFLTARTCLKHNCFNYINVHFEN</sequence>
<dbReference type="GO" id="GO:0004803">
    <property type="term" value="F:transposase activity"/>
    <property type="evidence" value="ECO:0007669"/>
    <property type="project" value="InterPro"/>
</dbReference>
<evidence type="ECO:0000313" key="2">
    <source>
        <dbReference type="EMBL" id="QHO63581.1"/>
    </source>
</evidence>
<dbReference type="InterPro" id="IPR002686">
    <property type="entry name" value="Transposase_17"/>
</dbReference>
<keyword evidence="3" id="KW-1185">Reference proteome</keyword>
<dbReference type="InterPro" id="IPR036515">
    <property type="entry name" value="Transposase_17_sf"/>
</dbReference>
<dbReference type="SUPFAM" id="SSF143422">
    <property type="entry name" value="Transposase IS200-like"/>
    <property type="match status" value="1"/>
</dbReference>
<evidence type="ECO:0000313" key="3">
    <source>
        <dbReference type="Proteomes" id="UP000463983"/>
    </source>
</evidence>
<dbReference type="EMBL" id="CP047901">
    <property type="protein sequence ID" value="QHO63581.1"/>
    <property type="molecule type" value="Genomic_DNA"/>
</dbReference>
<proteinExistence type="predicted"/>
<dbReference type="RefSeq" id="WP_161931957.1">
    <property type="nucleotide sequence ID" value="NZ_CP047901.1"/>
</dbReference>
<name>A0A857NDT0_9BACT</name>
<dbReference type="AlphaFoldDB" id="A0A857NDT0"/>
<dbReference type="Gene3D" id="3.30.70.1290">
    <property type="entry name" value="Transposase IS200-like"/>
    <property type="match status" value="1"/>
</dbReference>
<dbReference type="SMART" id="SM01321">
    <property type="entry name" value="Y1_Tnp"/>
    <property type="match status" value="1"/>
</dbReference>
<dbReference type="Proteomes" id="UP000463983">
    <property type="component" value="Chromosome"/>
</dbReference>
<dbReference type="GO" id="GO:0006313">
    <property type="term" value="P:DNA transposition"/>
    <property type="evidence" value="ECO:0007669"/>
    <property type="project" value="InterPro"/>
</dbReference>
<gene>
    <name evidence="2" type="ORF">MICH65_0600</name>
</gene>
<reference evidence="3" key="1">
    <citation type="journal article" date="2020" name="Microorganisms">
        <title>Complete Genome of a Member of a New Bacterial Lineage in the Microgenomates Group Reveals an Unusual Nucleotide Composition Disparity Between Two Strands of DNA and Limited Metabolic Potential.</title>
        <authorList>
            <person name="Kadnikov V.V."/>
            <person name="Mardanov A.V."/>
            <person name="Beletsky A.V."/>
            <person name="Karnachuk O.V."/>
            <person name="Ravin N.V."/>
        </authorList>
    </citation>
    <scope>NUCLEOTIDE SEQUENCE [LARGE SCALE GENOMIC DNA]</scope>
</reference>